<accession>A0AAW2M545</accession>
<comment type="caution">
    <text evidence="2">The sequence shown here is derived from an EMBL/GenBank/DDBJ whole genome shotgun (WGS) entry which is preliminary data.</text>
</comment>
<dbReference type="InterPro" id="IPR043502">
    <property type="entry name" value="DNA/RNA_pol_sf"/>
</dbReference>
<dbReference type="AlphaFoldDB" id="A0AAW2M545"/>
<protein>
    <submittedName>
        <fullName evidence="2">Retrovirus-related Pol polyprotein from transposon TNT 1-94</fullName>
    </submittedName>
</protein>
<feature type="domain" description="Reverse transcriptase Ty1/copia-type" evidence="1">
    <location>
        <begin position="130"/>
        <end position="259"/>
    </location>
</feature>
<dbReference type="EMBL" id="JACGWJ010000023">
    <property type="protein sequence ID" value="KAL0325121.1"/>
    <property type="molecule type" value="Genomic_DNA"/>
</dbReference>
<dbReference type="PANTHER" id="PTHR11439:SF440">
    <property type="entry name" value="INTEGRASE CATALYTIC DOMAIN-CONTAINING PROTEIN"/>
    <property type="match status" value="1"/>
</dbReference>
<name>A0AAW2M545_SESRA</name>
<reference evidence="2" key="2">
    <citation type="journal article" date="2024" name="Plant">
        <title>Genomic evolution and insights into agronomic trait innovations of Sesamum species.</title>
        <authorList>
            <person name="Miao H."/>
            <person name="Wang L."/>
            <person name="Qu L."/>
            <person name="Liu H."/>
            <person name="Sun Y."/>
            <person name="Le M."/>
            <person name="Wang Q."/>
            <person name="Wei S."/>
            <person name="Zheng Y."/>
            <person name="Lin W."/>
            <person name="Duan Y."/>
            <person name="Cao H."/>
            <person name="Xiong S."/>
            <person name="Wang X."/>
            <person name="Wei L."/>
            <person name="Li C."/>
            <person name="Ma Q."/>
            <person name="Ju M."/>
            <person name="Zhao R."/>
            <person name="Li G."/>
            <person name="Mu C."/>
            <person name="Tian Q."/>
            <person name="Mei H."/>
            <person name="Zhang T."/>
            <person name="Gao T."/>
            <person name="Zhang H."/>
        </authorList>
    </citation>
    <scope>NUCLEOTIDE SEQUENCE</scope>
    <source>
        <strain evidence="2">G02</strain>
    </source>
</reference>
<dbReference type="CDD" id="cd09272">
    <property type="entry name" value="RNase_HI_RT_Ty1"/>
    <property type="match status" value="1"/>
</dbReference>
<sequence length="400" mass="44954">MRLMGNSATAGVMGIDKHRNVEFFELIFPLNKELDNRIASLSNNFDSSSTSSVKNVVEIRRSKRQKTERSFGLDFLTSFLAEDLNKINEHFVSIFLVDEDPKTYVEAITSIDSRFWKKAIKNELDSIMTNYTWDLVDLPVGCKPIKCKWIFKKKIKPDGSIDKFKARLVVVGYTQKKGIDYFDTYSPVTKISTIRALGALSAIDDLMIHQMDVKTVFLNGDLEEEIYMEQPEGFVVPGLESKVCKLRKSLYGLKQAPKQCSTSGYVFTLGGGAISWKSAKQTCIARSTKESEFIALELAGQEAEWLRNLVGDIPLWGSTVPVSLHYDSQAAIGIAKNDAYNGKRRHICLIQSAVKELLKNGIISLDYVRTERNLADPLTKGLTRRIILETSKAMGLKPLE</sequence>
<dbReference type="Pfam" id="PF07727">
    <property type="entry name" value="RVT_2"/>
    <property type="match status" value="1"/>
</dbReference>
<gene>
    <name evidence="2" type="ORF">Sradi_5081400</name>
</gene>
<organism evidence="2">
    <name type="scientific">Sesamum radiatum</name>
    <name type="common">Black benniseed</name>
    <dbReference type="NCBI Taxonomy" id="300843"/>
    <lineage>
        <taxon>Eukaryota</taxon>
        <taxon>Viridiplantae</taxon>
        <taxon>Streptophyta</taxon>
        <taxon>Embryophyta</taxon>
        <taxon>Tracheophyta</taxon>
        <taxon>Spermatophyta</taxon>
        <taxon>Magnoliopsida</taxon>
        <taxon>eudicotyledons</taxon>
        <taxon>Gunneridae</taxon>
        <taxon>Pentapetalae</taxon>
        <taxon>asterids</taxon>
        <taxon>lamiids</taxon>
        <taxon>Lamiales</taxon>
        <taxon>Pedaliaceae</taxon>
        <taxon>Sesamum</taxon>
    </lineage>
</organism>
<evidence type="ECO:0000313" key="2">
    <source>
        <dbReference type="EMBL" id="KAL0325121.1"/>
    </source>
</evidence>
<proteinExistence type="predicted"/>
<dbReference type="SUPFAM" id="SSF56672">
    <property type="entry name" value="DNA/RNA polymerases"/>
    <property type="match status" value="1"/>
</dbReference>
<evidence type="ECO:0000259" key="1">
    <source>
        <dbReference type="Pfam" id="PF07727"/>
    </source>
</evidence>
<reference evidence="2" key="1">
    <citation type="submission" date="2020-06" db="EMBL/GenBank/DDBJ databases">
        <authorList>
            <person name="Li T."/>
            <person name="Hu X."/>
            <person name="Zhang T."/>
            <person name="Song X."/>
            <person name="Zhang H."/>
            <person name="Dai N."/>
            <person name="Sheng W."/>
            <person name="Hou X."/>
            <person name="Wei L."/>
        </authorList>
    </citation>
    <scope>NUCLEOTIDE SEQUENCE</scope>
    <source>
        <strain evidence="2">G02</strain>
        <tissue evidence="2">Leaf</tissue>
    </source>
</reference>
<dbReference type="PANTHER" id="PTHR11439">
    <property type="entry name" value="GAG-POL-RELATED RETROTRANSPOSON"/>
    <property type="match status" value="1"/>
</dbReference>
<dbReference type="InterPro" id="IPR013103">
    <property type="entry name" value="RVT_2"/>
</dbReference>